<evidence type="ECO:0000313" key="2">
    <source>
        <dbReference type="Proteomes" id="UP000468650"/>
    </source>
</evidence>
<sequence length="209" mass="23618">MLALYLSLAACNKAAEPTTIVGQVRTYGTEEGIQRAPVRVRIVEEKSNSCFGCGTSYPVKSEVWTDQDGYFSISADLYEDLTYYLAVNDDELLNDRKYIAPTHGSIDHPSRRINSVGGTIHKNYYLTAYGWVRFTFLNQSGSQRFSYSVGGGGYEEFFNPNNSIQRVWDFGGNLEHDIAVGRTLNGVDSVWRESFFVNAFDTIDYQLEY</sequence>
<dbReference type="RefSeq" id="WP_151668014.1">
    <property type="nucleotide sequence ID" value="NZ_WBVO01000010.1"/>
</dbReference>
<dbReference type="Proteomes" id="UP000468650">
    <property type="component" value="Unassembled WGS sequence"/>
</dbReference>
<proteinExistence type="predicted"/>
<dbReference type="AlphaFoldDB" id="A0A6N6RJM9"/>
<name>A0A6N6RJM9_9FLAO</name>
<accession>A0A6N6RJM9</accession>
<dbReference type="EMBL" id="WBVO01000010">
    <property type="protein sequence ID" value="KAB2807672.1"/>
    <property type="molecule type" value="Genomic_DNA"/>
</dbReference>
<dbReference type="OrthoDB" id="9832338at2"/>
<gene>
    <name evidence="1" type="ORF">F8C67_11570</name>
</gene>
<keyword evidence="2" id="KW-1185">Reference proteome</keyword>
<reference evidence="1 2" key="1">
    <citation type="submission" date="2019-09" db="EMBL/GenBank/DDBJ databases">
        <title>Genomes of family Cryomorphaceae.</title>
        <authorList>
            <person name="Bowman J.P."/>
        </authorList>
    </citation>
    <scope>NUCLEOTIDE SEQUENCE [LARGE SCALE GENOMIC DNA]</scope>
    <source>
        <strain evidence="1 2">LMG 25704</strain>
    </source>
</reference>
<protein>
    <submittedName>
        <fullName evidence="1">Uncharacterized protein</fullName>
    </submittedName>
</protein>
<evidence type="ECO:0000313" key="1">
    <source>
        <dbReference type="EMBL" id="KAB2807672.1"/>
    </source>
</evidence>
<organism evidence="1 2">
    <name type="scientific">Phaeocystidibacter luteus</name>
    <dbReference type="NCBI Taxonomy" id="911197"/>
    <lineage>
        <taxon>Bacteria</taxon>
        <taxon>Pseudomonadati</taxon>
        <taxon>Bacteroidota</taxon>
        <taxon>Flavobacteriia</taxon>
        <taxon>Flavobacteriales</taxon>
        <taxon>Phaeocystidibacteraceae</taxon>
        <taxon>Phaeocystidibacter</taxon>
    </lineage>
</organism>
<comment type="caution">
    <text evidence="1">The sequence shown here is derived from an EMBL/GenBank/DDBJ whole genome shotgun (WGS) entry which is preliminary data.</text>
</comment>